<keyword evidence="1" id="KW-0436">Ligase</keyword>
<feature type="non-terminal residue" evidence="1">
    <location>
        <position position="1"/>
    </location>
</feature>
<accession>A0A1X0D784</accession>
<evidence type="ECO:0000313" key="2">
    <source>
        <dbReference type="Proteomes" id="UP000192801"/>
    </source>
</evidence>
<keyword evidence="2" id="KW-1185">Reference proteome</keyword>
<proteinExistence type="predicted"/>
<reference evidence="1 2" key="1">
    <citation type="submission" date="2016-12" db="EMBL/GenBank/DDBJ databases">
        <title>The new phylogeny of genus Mycobacterium.</title>
        <authorList>
            <person name="Tortoli E."/>
            <person name="Trovato A."/>
            <person name="Cirillo D.M."/>
        </authorList>
    </citation>
    <scope>NUCLEOTIDE SEQUENCE [LARGE SCALE GENOMIC DNA]</scope>
    <source>
        <strain evidence="1 2">DSM 45130</strain>
    </source>
</reference>
<organism evidence="1 2">
    <name type="scientific">Mycolicibacterium insubricum</name>
    <dbReference type="NCBI Taxonomy" id="444597"/>
    <lineage>
        <taxon>Bacteria</taxon>
        <taxon>Bacillati</taxon>
        <taxon>Actinomycetota</taxon>
        <taxon>Actinomycetes</taxon>
        <taxon>Mycobacteriales</taxon>
        <taxon>Mycobacteriaceae</taxon>
        <taxon>Mycolicibacterium</taxon>
    </lineage>
</organism>
<dbReference type="InterPro" id="IPR045851">
    <property type="entry name" value="AMP-bd_C_sf"/>
</dbReference>
<dbReference type="GO" id="GO:0016874">
    <property type="term" value="F:ligase activity"/>
    <property type="evidence" value="ECO:0007669"/>
    <property type="project" value="UniProtKB-KW"/>
</dbReference>
<protein>
    <submittedName>
        <fullName evidence="1">Long-chain fatty acid--CoA ligase</fullName>
    </submittedName>
</protein>
<dbReference type="EMBL" id="MVHS01000038">
    <property type="protein sequence ID" value="ORA68079.1"/>
    <property type="molecule type" value="Genomic_DNA"/>
</dbReference>
<dbReference type="Gene3D" id="3.30.300.30">
    <property type="match status" value="1"/>
</dbReference>
<dbReference type="Proteomes" id="UP000192801">
    <property type="component" value="Unassembled WGS sequence"/>
</dbReference>
<evidence type="ECO:0000313" key="1">
    <source>
        <dbReference type="EMBL" id="ORA68079.1"/>
    </source>
</evidence>
<sequence length="87" mass="9035">QVRGVREGAVVAVGTAADALRPGLVITAEFRGPDEAGARAELVSRVASQCGLVPADVRFVAPGTLPRTSSGKLRRLAVKQELEVTRG</sequence>
<name>A0A1X0D784_9MYCO</name>
<comment type="caution">
    <text evidence="1">The sequence shown here is derived from an EMBL/GenBank/DDBJ whole genome shotgun (WGS) entry which is preliminary data.</text>
</comment>
<dbReference type="SUPFAM" id="SSF56801">
    <property type="entry name" value="Acetyl-CoA synthetase-like"/>
    <property type="match status" value="1"/>
</dbReference>
<dbReference type="AlphaFoldDB" id="A0A1X0D784"/>
<gene>
    <name evidence="1" type="ORF">BST26_14720</name>
</gene>